<dbReference type="OrthoDB" id="572046at2"/>
<evidence type="ECO:0000313" key="2">
    <source>
        <dbReference type="Proteomes" id="UP000310249"/>
    </source>
</evidence>
<comment type="caution">
    <text evidence="1">The sequence shown here is derived from an EMBL/GenBank/DDBJ whole genome shotgun (WGS) entry which is preliminary data.</text>
</comment>
<accession>A0A5S3WGK8</accession>
<reference evidence="2" key="2">
    <citation type="submission" date="2019-06" db="EMBL/GenBank/DDBJ databases">
        <title>Co-occurence of chitin degradation, pigmentation and bioactivity in marine Pseudoalteromonas.</title>
        <authorList>
            <person name="Sonnenschein E.C."/>
            <person name="Bech P.K."/>
        </authorList>
    </citation>
    <scope>NUCLEOTIDE SEQUENCE [LARGE SCALE GENOMIC DNA]</scope>
    <source>
        <strain evidence="2">S2676</strain>
    </source>
</reference>
<organism evidence="1 2">
    <name type="scientific">Pseudoalteromonas rubra</name>
    <dbReference type="NCBI Taxonomy" id="43658"/>
    <lineage>
        <taxon>Bacteria</taxon>
        <taxon>Pseudomonadati</taxon>
        <taxon>Pseudomonadota</taxon>
        <taxon>Gammaproteobacteria</taxon>
        <taxon>Alteromonadales</taxon>
        <taxon>Pseudoalteromonadaceae</taxon>
        <taxon>Pseudoalteromonas</taxon>
    </lineage>
</organism>
<proteinExistence type="predicted"/>
<dbReference type="Proteomes" id="UP000310249">
    <property type="component" value="Unassembled WGS sequence"/>
</dbReference>
<dbReference type="EMBL" id="PNCI01000054">
    <property type="protein sequence ID" value="TMP26015.1"/>
    <property type="molecule type" value="Genomic_DNA"/>
</dbReference>
<protein>
    <submittedName>
        <fullName evidence="1">Uncharacterized protein</fullName>
    </submittedName>
</protein>
<name>A0A5S3WGK8_9GAMM</name>
<sequence>MKTNAFFTWVWRINGVIILLSALFLGAILAYEVGKGVFREHDEQNVSLNLAEDKDQEENWDLGFPVQLGDYDYFLIPLESEKLIVDATDTPSVEGFKRSNSSFKVYSRYRESRMKNAILINASNNESRWLFDSVDQLIYRYGTLERQNGRLSEQNQAIFYELINEDSNADKQLDYEDELIFALSRLDGSGYTEIIQGYTEIIQGYTEIITQAVNNEGNLLLVFSRQEQVFSALIDLSTFKLLDKRFT</sequence>
<evidence type="ECO:0000313" key="1">
    <source>
        <dbReference type="EMBL" id="TMP26015.1"/>
    </source>
</evidence>
<dbReference type="AlphaFoldDB" id="A0A5S3WGK8"/>
<reference evidence="1 2" key="1">
    <citation type="submission" date="2018-01" db="EMBL/GenBank/DDBJ databases">
        <authorList>
            <person name="Paulsen S."/>
            <person name="Gram L.K."/>
        </authorList>
    </citation>
    <scope>NUCLEOTIDE SEQUENCE [LARGE SCALE GENOMIC DNA]</scope>
    <source>
        <strain evidence="1 2">S2676</strain>
    </source>
</reference>
<dbReference type="RefSeq" id="WP_138553157.1">
    <property type="nucleotide sequence ID" value="NZ_PNCH01000063.1"/>
</dbReference>
<gene>
    <name evidence="1" type="ORF">CWB99_19860</name>
</gene>